<dbReference type="PANTHER" id="PTHR30012">
    <property type="entry name" value="GENERAL SECRETION PATHWAY PROTEIN"/>
    <property type="match status" value="1"/>
</dbReference>
<accession>A0A2S0VXA7</accession>
<comment type="subcellular location">
    <subcellularLocation>
        <location evidence="1">Cell inner membrane</location>
        <topology evidence="1">Multi-pass membrane protein</topology>
    </subcellularLocation>
</comment>
<reference evidence="10 11" key="1">
    <citation type="submission" date="2018-01" db="EMBL/GenBank/DDBJ databases">
        <title>Genome sequence of a Cantenovulum-like bacteria.</title>
        <authorList>
            <person name="Tan W.R."/>
            <person name="Lau N.-S."/>
            <person name="Go F."/>
            <person name="Amirul A.-A.A."/>
        </authorList>
    </citation>
    <scope>NUCLEOTIDE SEQUENCE [LARGE SCALE GENOMIC DNA]</scope>
    <source>
        <strain evidence="10 11">CCB-QB4</strain>
    </source>
</reference>
<dbReference type="PANTHER" id="PTHR30012:SF4">
    <property type="entry name" value="MSHA BIOGENESIS PROTEIN MSHG"/>
    <property type="match status" value="1"/>
</dbReference>
<feature type="transmembrane region" description="Helical" evidence="8">
    <location>
        <begin position="225"/>
        <end position="249"/>
    </location>
</feature>
<sequence>MALYSYKGKGAGGEVSGTLEAGSEALAAEALMRRQIVPIKIAEAKKSKVKGAKGKTQSVSINLFTPKVTLDDLVMFARQMYALTKAGIPIMRAITGLAETTTSPRLRVALLDIVSELEKGRTLSSALSKHPKIFSRLFISLVNVGENTGQLEATFMQLALYYEREQETRKSISSAMRYPIFVLAAIMVAIVIMNMVVVPTFAGMFKKLGADLPTMTKILIASSNFFINYWWLLLAGLIGSIVGFTSYVATPNGKVNWDWAKMRIPAVGSIIERSTLSRYSRSFGLMLKSGVPITQGLGLVSEAVDNAYMAKKILEMRRGIERGDSLLRTSNASQLFTPLVLQMVAVGEETGQIDEMLTEVAEYYEREVDFDLKSLTAKIEPILISIVAGMVLVLALGIFTPMWDMMNAYK</sequence>
<keyword evidence="3" id="KW-1003">Cell membrane</keyword>
<evidence type="ECO:0000313" key="10">
    <source>
        <dbReference type="EMBL" id="AWB68815.1"/>
    </source>
</evidence>
<evidence type="ECO:0000256" key="6">
    <source>
        <dbReference type="ARBA" id="ARBA00022989"/>
    </source>
</evidence>
<dbReference type="FunFam" id="1.20.81.30:FF:000001">
    <property type="entry name" value="Type II secretion system protein F"/>
    <property type="match status" value="2"/>
</dbReference>
<dbReference type="KEGG" id="cate:C2869_21495"/>
<evidence type="ECO:0000256" key="4">
    <source>
        <dbReference type="ARBA" id="ARBA00022519"/>
    </source>
</evidence>
<evidence type="ECO:0000256" key="5">
    <source>
        <dbReference type="ARBA" id="ARBA00022692"/>
    </source>
</evidence>
<dbReference type="GO" id="GO:0005886">
    <property type="term" value="C:plasma membrane"/>
    <property type="evidence" value="ECO:0007669"/>
    <property type="project" value="UniProtKB-SubCell"/>
</dbReference>
<dbReference type="InterPro" id="IPR042094">
    <property type="entry name" value="T2SS_GspF_sf"/>
</dbReference>
<dbReference type="InterPro" id="IPR003004">
    <property type="entry name" value="GspF/PilC"/>
</dbReference>
<feature type="domain" description="Type II secretion system protein GspF" evidence="9">
    <location>
        <begin position="280"/>
        <end position="401"/>
    </location>
</feature>
<dbReference type="EMBL" id="CP026604">
    <property type="protein sequence ID" value="AWB68815.1"/>
    <property type="molecule type" value="Genomic_DNA"/>
</dbReference>
<feature type="transmembrane region" description="Helical" evidence="8">
    <location>
        <begin position="178"/>
        <end position="205"/>
    </location>
</feature>
<keyword evidence="4" id="KW-0997">Cell inner membrane</keyword>
<dbReference type="OrthoDB" id="9805682at2"/>
<dbReference type="RefSeq" id="WP_108604868.1">
    <property type="nucleotide sequence ID" value="NZ_CP026604.1"/>
</dbReference>
<evidence type="ECO:0000256" key="8">
    <source>
        <dbReference type="SAM" id="Phobius"/>
    </source>
</evidence>
<gene>
    <name evidence="10" type="ORF">C2869_21495</name>
</gene>
<comment type="similarity">
    <text evidence="2">Belongs to the GSP F family.</text>
</comment>
<organism evidence="10 11">
    <name type="scientific">Saccharobesus litoralis</name>
    <dbReference type="NCBI Taxonomy" id="2172099"/>
    <lineage>
        <taxon>Bacteria</taxon>
        <taxon>Pseudomonadati</taxon>
        <taxon>Pseudomonadota</taxon>
        <taxon>Gammaproteobacteria</taxon>
        <taxon>Alteromonadales</taxon>
        <taxon>Alteromonadaceae</taxon>
        <taxon>Saccharobesus</taxon>
    </lineage>
</organism>
<dbReference type="InterPro" id="IPR018076">
    <property type="entry name" value="T2SS_GspF_dom"/>
</dbReference>
<feature type="domain" description="Type II secretion system protein GspF" evidence="9">
    <location>
        <begin position="76"/>
        <end position="199"/>
    </location>
</feature>
<dbReference type="PRINTS" id="PR00812">
    <property type="entry name" value="BCTERIALGSPF"/>
</dbReference>
<dbReference type="Proteomes" id="UP000244441">
    <property type="component" value="Chromosome"/>
</dbReference>
<keyword evidence="11" id="KW-1185">Reference proteome</keyword>
<keyword evidence="6 8" id="KW-1133">Transmembrane helix</keyword>
<evidence type="ECO:0000256" key="1">
    <source>
        <dbReference type="ARBA" id="ARBA00004429"/>
    </source>
</evidence>
<dbReference type="AlphaFoldDB" id="A0A2S0VXA7"/>
<keyword evidence="7 8" id="KW-0472">Membrane</keyword>
<keyword evidence="5 8" id="KW-0812">Transmembrane</keyword>
<evidence type="ECO:0000256" key="2">
    <source>
        <dbReference type="ARBA" id="ARBA00005745"/>
    </source>
</evidence>
<evidence type="ECO:0000313" key="11">
    <source>
        <dbReference type="Proteomes" id="UP000244441"/>
    </source>
</evidence>
<protein>
    <submittedName>
        <fullName evidence="10">MSHA biogenesis protein MshG</fullName>
    </submittedName>
</protein>
<proteinExistence type="inferred from homology"/>
<name>A0A2S0VXA7_9ALTE</name>
<dbReference type="Gene3D" id="1.20.81.30">
    <property type="entry name" value="Type II secretion system (T2SS), domain F"/>
    <property type="match status" value="2"/>
</dbReference>
<dbReference type="GO" id="GO:0015628">
    <property type="term" value="P:protein secretion by the type II secretion system"/>
    <property type="evidence" value="ECO:0007669"/>
    <property type="project" value="TreeGrafter"/>
</dbReference>
<evidence type="ECO:0000256" key="7">
    <source>
        <dbReference type="ARBA" id="ARBA00023136"/>
    </source>
</evidence>
<dbReference type="Pfam" id="PF00482">
    <property type="entry name" value="T2SSF"/>
    <property type="match status" value="2"/>
</dbReference>
<feature type="transmembrane region" description="Helical" evidence="8">
    <location>
        <begin position="382"/>
        <end position="403"/>
    </location>
</feature>
<evidence type="ECO:0000256" key="3">
    <source>
        <dbReference type="ARBA" id="ARBA00022475"/>
    </source>
</evidence>
<evidence type="ECO:0000259" key="9">
    <source>
        <dbReference type="Pfam" id="PF00482"/>
    </source>
</evidence>